<comment type="caution">
    <text evidence="1">The sequence shown here is derived from an EMBL/GenBank/DDBJ whole genome shotgun (WGS) entry which is preliminary data.</text>
</comment>
<evidence type="ECO:0000313" key="2">
    <source>
        <dbReference type="Proteomes" id="UP000828390"/>
    </source>
</evidence>
<reference evidence="1" key="1">
    <citation type="journal article" date="2019" name="bioRxiv">
        <title>The Genome of the Zebra Mussel, Dreissena polymorpha: A Resource for Invasive Species Research.</title>
        <authorList>
            <person name="McCartney M.A."/>
            <person name="Auch B."/>
            <person name="Kono T."/>
            <person name="Mallez S."/>
            <person name="Zhang Y."/>
            <person name="Obille A."/>
            <person name="Becker A."/>
            <person name="Abrahante J.E."/>
            <person name="Garbe J."/>
            <person name="Badalamenti J.P."/>
            <person name="Herman A."/>
            <person name="Mangelson H."/>
            <person name="Liachko I."/>
            <person name="Sullivan S."/>
            <person name="Sone E.D."/>
            <person name="Koren S."/>
            <person name="Silverstein K.A.T."/>
            <person name="Beckman K.B."/>
            <person name="Gohl D.M."/>
        </authorList>
    </citation>
    <scope>NUCLEOTIDE SEQUENCE</scope>
    <source>
        <strain evidence="1">Duluth1</strain>
        <tissue evidence="1">Whole animal</tissue>
    </source>
</reference>
<sequence>MCSPFAEQRWCNARLLRGIRRGKMSIKDGHMHFFSGVGLRSLLCGLWSICTTSLCRLLQRLGLPPR</sequence>
<keyword evidence="2" id="KW-1185">Reference proteome</keyword>
<accession>A0A9D4IUH4</accession>
<protein>
    <submittedName>
        <fullName evidence="1">Uncharacterized protein</fullName>
    </submittedName>
</protein>
<reference evidence="1" key="2">
    <citation type="submission" date="2020-11" db="EMBL/GenBank/DDBJ databases">
        <authorList>
            <person name="McCartney M.A."/>
            <person name="Auch B."/>
            <person name="Kono T."/>
            <person name="Mallez S."/>
            <person name="Becker A."/>
            <person name="Gohl D.M."/>
            <person name="Silverstein K.A.T."/>
            <person name="Koren S."/>
            <person name="Bechman K.B."/>
            <person name="Herman A."/>
            <person name="Abrahante J.E."/>
            <person name="Garbe J."/>
        </authorList>
    </citation>
    <scope>NUCLEOTIDE SEQUENCE</scope>
    <source>
        <strain evidence="1">Duluth1</strain>
        <tissue evidence="1">Whole animal</tissue>
    </source>
</reference>
<proteinExistence type="predicted"/>
<dbReference type="AlphaFoldDB" id="A0A9D4IUH4"/>
<evidence type="ECO:0000313" key="1">
    <source>
        <dbReference type="EMBL" id="KAH3785242.1"/>
    </source>
</evidence>
<dbReference type="Proteomes" id="UP000828390">
    <property type="component" value="Unassembled WGS sequence"/>
</dbReference>
<organism evidence="1 2">
    <name type="scientific">Dreissena polymorpha</name>
    <name type="common">Zebra mussel</name>
    <name type="synonym">Mytilus polymorpha</name>
    <dbReference type="NCBI Taxonomy" id="45954"/>
    <lineage>
        <taxon>Eukaryota</taxon>
        <taxon>Metazoa</taxon>
        <taxon>Spiralia</taxon>
        <taxon>Lophotrochozoa</taxon>
        <taxon>Mollusca</taxon>
        <taxon>Bivalvia</taxon>
        <taxon>Autobranchia</taxon>
        <taxon>Heteroconchia</taxon>
        <taxon>Euheterodonta</taxon>
        <taxon>Imparidentia</taxon>
        <taxon>Neoheterodontei</taxon>
        <taxon>Myida</taxon>
        <taxon>Dreissenoidea</taxon>
        <taxon>Dreissenidae</taxon>
        <taxon>Dreissena</taxon>
    </lineage>
</organism>
<name>A0A9D4IUH4_DREPO</name>
<dbReference type="EMBL" id="JAIWYP010000008">
    <property type="protein sequence ID" value="KAH3785242.1"/>
    <property type="molecule type" value="Genomic_DNA"/>
</dbReference>
<gene>
    <name evidence="1" type="ORF">DPMN_163327</name>
</gene>